<feature type="compositionally biased region" description="Low complexity" evidence="1">
    <location>
        <begin position="98"/>
        <end position="113"/>
    </location>
</feature>
<dbReference type="Proteomes" id="UP001652620">
    <property type="component" value="Chromosome 1"/>
</dbReference>
<accession>A0A6I9VJZ6</accession>
<evidence type="ECO:0000256" key="2">
    <source>
        <dbReference type="SAM" id="SignalP"/>
    </source>
</evidence>
<reference evidence="3" key="1">
    <citation type="submission" date="2025-05" db="UniProtKB">
        <authorList>
            <consortium name="RefSeq"/>
        </authorList>
    </citation>
    <scope>NUCLEOTIDE SEQUENCE [LARGE SCALE GENOMIC DNA]</scope>
</reference>
<dbReference type="FunCoup" id="A0A6I9VJZ6">
    <property type="interactions" value="2"/>
</dbReference>
<reference evidence="4" key="2">
    <citation type="submission" date="2025-08" db="UniProtKB">
        <authorList>
            <consortium name="RefSeq"/>
        </authorList>
    </citation>
    <scope>IDENTIFICATION</scope>
    <source>
        <tissue evidence="4">Adult</tissue>
    </source>
</reference>
<gene>
    <name evidence="4" type="primary">LOC105231118</name>
</gene>
<dbReference type="RefSeq" id="XP_011210526.2">
    <property type="nucleotide sequence ID" value="XM_011212224.4"/>
</dbReference>
<feature type="compositionally biased region" description="Polar residues" evidence="1">
    <location>
        <begin position="62"/>
        <end position="72"/>
    </location>
</feature>
<feature type="region of interest" description="Disordered" evidence="1">
    <location>
        <begin position="39"/>
        <end position="129"/>
    </location>
</feature>
<dbReference type="OrthoDB" id="8016813at2759"/>
<name>A0A6I9VJZ6_BACDO</name>
<dbReference type="AlphaFoldDB" id="A0A6I9VJZ6"/>
<feature type="compositionally biased region" description="Basic residues" evidence="1">
    <location>
        <begin position="83"/>
        <end position="97"/>
    </location>
</feature>
<feature type="signal peptide" evidence="2">
    <location>
        <begin position="1"/>
        <end position="23"/>
    </location>
</feature>
<evidence type="ECO:0000256" key="1">
    <source>
        <dbReference type="SAM" id="MobiDB-lite"/>
    </source>
</evidence>
<feature type="chain" id="PRO_5045899909" evidence="2">
    <location>
        <begin position="24"/>
        <end position="395"/>
    </location>
</feature>
<keyword evidence="2" id="KW-0732">Signal</keyword>
<evidence type="ECO:0000313" key="4">
    <source>
        <dbReference type="RefSeq" id="XP_011210526.2"/>
    </source>
</evidence>
<feature type="region of interest" description="Disordered" evidence="1">
    <location>
        <begin position="216"/>
        <end position="236"/>
    </location>
</feature>
<dbReference type="GeneID" id="105231118"/>
<organism evidence="3 4">
    <name type="scientific">Bactrocera dorsalis</name>
    <name type="common">Oriental fruit fly</name>
    <name type="synonym">Dacus dorsalis</name>
    <dbReference type="NCBI Taxonomy" id="27457"/>
    <lineage>
        <taxon>Eukaryota</taxon>
        <taxon>Metazoa</taxon>
        <taxon>Ecdysozoa</taxon>
        <taxon>Arthropoda</taxon>
        <taxon>Hexapoda</taxon>
        <taxon>Insecta</taxon>
        <taxon>Pterygota</taxon>
        <taxon>Neoptera</taxon>
        <taxon>Endopterygota</taxon>
        <taxon>Diptera</taxon>
        <taxon>Brachycera</taxon>
        <taxon>Muscomorpha</taxon>
        <taxon>Tephritoidea</taxon>
        <taxon>Tephritidae</taxon>
        <taxon>Bactrocera</taxon>
        <taxon>Bactrocera</taxon>
    </lineage>
</organism>
<sequence>MSVKLICLLALFTLCATVIITEARGGGRGRGGSLGSAFYRRSHKKHASSGNGGSRRKIITGSPVSTSHTNSMFAAEGVDEKFAKHRSRHQSKHHKSTSSHSSSSEHSSSNSHKSSTHIDSHISHNSHSTLGLEGWHNTNNWYGLGLGVSHHNTHAANPYISHNWGGHQLPAGHVYVTQPSSIPVNAVYYAQPPRHTNTDDSTDFALGYLVGRSMTRRRHHHHHYEQQPEPQPNNQTESSKVIVINNMNPAVVAHSTEQPHNWPTDSEISLAPLNNTLILNGVTSSEPIFKNPPIVSAQTLTTADNATFELPTATAPPPETPPTNGIICMPWSFNETDPTKPDTVVVVQKTICFPAPPAPPAPPTTTMAPIAGDNIVDLSIYLKNFLDQFRHRLYL</sequence>
<dbReference type="InParanoid" id="A0A6I9VJZ6"/>
<proteinExistence type="predicted"/>
<protein>
    <submittedName>
        <fullName evidence="4">Uncharacterized protein LOC105231118 isoform X1</fullName>
    </submittedName>
</protein>
<evidence type="ECO:0000313" key="3">
    <source>
        <dbReference type="Proteomes" id="UP001652620"/>
    </source>
</evidence>
<keyword evidence="3" id="KW-1185">Reference proteome</keyword>